<dbReference type="GO" id="GO:0043565">
    <property type="term" value="F:sequence-specific DNA binding"/>
    <property type="evidence" value="ECO:0007669"/>
    <property type="project" value="InterPro"/>
</dbReference>
<dbReference type="SMART" id="SM00342">
    <property type="entry name" value="HTH_ARAC"/>
    <property type="match status" value="1"/>
</dbReference>
<dbReference type="EMBL" id="BCSX01000054">
    <property type="protein sequence ID" value="GAS92223.1"/>
    <property type="molecule type" value="Genomic_DNA"/>
</dbReference>
<dbReference type="PROSITE" id="PS01124">
    <property type="entry name" value="HTH_ARAC_FAMILY_2"/>
    <property type="match status" value="1"/>
</dbReference>
<evidence type="ECO:0000313" key="5">
    <source>
        <dbReference type="EMBL" id="GAS92223.1"/>
    </source>
</evidence>
<reference evidence="6" key="2">
    <citation type="submission" date="2016-02" db="EMBL/GenBank/DDBJ databases">
        <title>Draft genome sequence of five rapidly growing Mycobacterium species.</title>
        <authorList>
            <person name="Katahira K."/>
            <person name="Gotou Y."/>
            <person name="Iida K."/>
            <person name="Ogura Y."/>
            <person name="Hayashi T."/>
        </authorList>
    </citation>
    <scope>NUCLEOTIDE SEQUENCE [LARGE SCALE GENOMIC DNA]</scope>
    <source>
        <strain evidence="6">JCM15654</strain>
    </source>
</reference>
<dbReference type="Proteomes" id="UP000069620">
    <property type="component" value="Unassembled WGS sequence"/>
</dbReference>
<feature type="domain" description="HTH araC/xylS-type" evidence="4">
    <location>
        <begin position="144"/>
        <end position="241"/>
    </location>
</feature>
<evidence type="ECO:0000259" key="4">
    <source>
        <dbReference type="PROSITE" id="PS01124"/>
    </source>
</evidence>
<name>A0A117I7U3_9MYCO</name>
<reference evidence="6" key="1">
    <citation type="journal article" date="2016" name="Genome Announc.">
        <title>Draft Genome Sequences of Five Rapidly Growing Mycobacterium Species, M. thermoresistibile, M. fortuitum subsp. acetamidolyticum, M. canariasense, M. brisbanense, and M. novocastrense.</title>
        <authorList>
            <person name="Katahira K."/>
            <person name="Ogura Y."/>
            <person name="Gotoh Y."/>
            <person name="Hayashi T."/>
        </authorList>
    </citation>
    <scope>NUCLEOTIDE SEQUENCE [LARGE SCALE GENOMIC DNA]</scope>
    <source>
        <strain evidence="6">JCM15654</strain>
    </source>
</reference>
<protein>
    <submittedName>
        <fullName evidence="5">AraC family transcriptional regulator</fullName>
    </submittedName>
</protein>
<dbReference type="InterPro" id="IPR046532">
    <property type="entry name" value="DUF6597"/>
</dbReference>
<dbReference type="Pfam" id="PF12833">
    <property type="entry name" value="HTH_18"/>
    <property type="match status" value="1"/>
</dbReference>
<keyword evidence="3" id="KW-0804">Transcription</keyword>
<evidence type="ECO:0000256" key="1">
    <source>
        <dbReference type="ARBA" id="ARBA00023015"/>
    </source>
</evidence>
<dbReference type="InterPro" id="IPR018060">
    <property type="entry name" value="HTH_AraC"/>
</dbReference>
<proteinExistence type="predicted"/>
<keyword evidence="2" id="KW-0238">DNA-binding</keyword>
<dbReference type="STRING" id="146020.RMCB_6319"/>
<keyword evidence="1" id="KW-0805">Transcription regulation</keyword>
<dbReference type="AlphaFoldDB" id="A0A117I7U3"/>
<dbReference type="PANTHER" id="PTHR46796:SF15">
    <property type="entry name" value="BLL1074 PROTEIN"/>
    <property type="match status" value="1"/>
</dbReference>
<keyword evidence="6" id="KW-1185">Reference proteome</keyword>
<dbReference type="GO" id="GO:0003700">
    <property type="term" value="F:DNA-binding transcription factor activity"/>
    <property type="evidence" value="ECO:0007669"/>
    <property type="project" value="InterPro"/>
</dbReference>
<evidence type="ECO:0000256" key="3">
    <source>
        <dbReference type="ARBA" id="ARBA00023163"/>
    </source>
</evidence>
<comment type="caution">
    <text evidence="5">The sequence shown here is derived from an EMBL/GenBank/DDBJ whole genome shotgun (WGS) entry which is preliminary data.</text>
</comment>
<organism evidence="5 6">
    <name type="scientific">Mycolicibacterium brisbanense</name>
    <dbReference type="NCBI Taxonomy" id="146020"/>
    <lineage>
        <taxon>Bacteria</taxon>
        <taxon>Bacillati</taxon>
        <taxon>Actinomycetota</taxon>
        <taxon>Actinomycetes</taxon>
        <taxon>Mycobacteriales</taxon>
        <taxon>Mycobacteriaceae</taxon>
        <taxon>Mycolicibacterium</taxon>
    </lineage>
</organism>
<dbReference type="InterPro" id="IPR050204">
    <property type="entry name" value="AraC_XylS_family_regulators"/>
</dbReference>
<accession>A0A117I7U3</accession>
<gene>
    <name evidence="5" type="ORF">RMCB_6319</name>
</gene>
<evidence type="ECO:0000313" key="6">
    <source>
        <dbReference type="Proteomes" id="UP000069620"/>
    </source>
</evidence>
<dbReference type="Gene3D" id="1.10.10.60">
    <property type="entry name" value="Homeodomain-like"/>
    <property type="match status" value="1"/>
</dbReference>
<evidence type="ECO:0000256" key="2">
    <source>
        <dbReference type="ARBA" id="ARBA00023125"/>
    </source>
</evidence>
<dbReference type="Pfam" id="PF20240">
    <property type="entry name" value="DUF6597"/>
    <property type="match status" value="1"/>
</dbReference>
<sequence length="256" mass="27697">MSRRSGRKTSSWTGNVTVVGYRELPPPRGLADLIECQWMRTGPAAPSRVLPDGCMDLIRLDDELVVAGPDTTAFTACGSQESVQGLRFRPGVLPRLLGVPAVELRDTRTAVRELRTLRHDATLEGLARTLVASSPCAQTAPWSLPVLHQITRRLADGASVIEIARATGWSSRSLQRHCSAVYGYGPAQLRRILRFRRAMRLLQSGLAPAAVAAQAGYADQPHLYREVRSLAGLPLRQLGNAANRSTEVPSGSSTVA</sequence>
<dbReference type="PANTHER" id="PTHR46796">
    <property type="entry name" value="HTH-TYPE TRANSCRIPTIONAL ACTIVATOR RHAS-RELATED"/>
    <property type="match status" value="1"/>
</dbReference>